<name>A0AAN6WHM7_9PEZI</name>
<dbReference type="EMBL" id="MU864695">
    <property type="protein sequence ID" value="KAK4182269.1"/>
    <property type="molecule type" value="Genomic_DNA"/>
</dbReference>
<accession>A0AAN6WHM7</accession>
<feature type="region of interest" description="Disordered" evidence="1">
    <location>
        <begin position="103"/>
        <end position="139"/>
    </location>
</feature>
<evidence type="ECO:0000313" key="3">
    <source>
        <dbReference type="Proteomes" id="UP001302126"/>
    </source>
</evidence>
<reference evidence="2" key="2">
    <citation type="submission" date="2023-05" db="EMBL/GenBank/DDBJ databases">
        <authorList>
            <consortium name="Lawrence Berkeley National Laboratory"/>
            <person name="Steindorff A."/>
            <person name="Hensen N."/>
            <person name="Bonometti L."/>
            <person name="Westerberg I."/>
            <person name="Brannstrom I.O."/>
            <person name="Guillou S."/>
            <person name="Cros-Aarteil S."/>
            <person name="Calhoun S."/>
            <person name="Haridas S."/>
            <person name="Kuo A."/>
            <person name="Mondo S."/>
            <person name="Pangilinan J."/>
            <person name="Riley R."/>
            <person name="Labutti K."/>
            <person name="Andreopoulos B."/>
            <person name="Lipzen A."/>
            <person name="Chen C."/>
            <person name="Yanf M."/>
            <person name="Daum C."/>
            <person name="Ng V."/>
            <person name="Clum A."/>
            <person name="Ohm R."/>
            <person name="Martin F."/>
            <person name="Silar P."/>
            <person name="Natvig D."/>
            <person name="Lalanne C."/>
            <person name="Gautier V."/>
            <person name="Ament-Velasquez S.L."/>
            <person name="Kruys A."/>
            <person name="Hutchinson M.I."/>
            <person name="Powell A.J."/>
            <person name="Barry K."/>
            <person name="Miller A.N."/>
            <person name="Grigoriev I.V."/>
            <person name="Debuchy R."/>
            <person name="Gladieux P."/>
            <person name="Thoren M.H."/>
            <person name="Johannesson H."/>
        </authorList>
    </citation>
    <scope>NUCLEOTIDE SEQUENCE</scope>
    <source>
        <strain evidence="2">PSN309</strain>
    </source>
</reference>
<evidence type="ECO:0000256" key="1">
    <source>
        <dbReference type="SAM" id="MobiDB-lite"/>
    </source>
</evidence>
<reference evidence="2" key="1">
    <citation type="journal article" date="2023" name="Mol. Phylogenet. Evol.">
        <title>Genome-scale phylogeny and comparative genomics of the fungal order Sordariales.</title>
        <authorList>
            <person name="Hensen N."/>
            <person name="Bonometti L."/>
            <person name="Westerberg I."/>
            <person name="Brannstrom I.O."/>
            <person name="Guillou S."/>
            <person name="Cros-Aarteil S."/>
            <person name="Calhoun S."/>
            <person name="Haridas S."/>
            <person name="Kuo A."/>
            <person name="Mondo S."/>
            <person name="Pangilinan J."/>
            <person name="Riley R."/>
            <person name="LaButti K."/>
            <person name="Andreopoulos B."/>
            <person name="Lipzen A."/>
            <person name="Chen C."/>
            <person name="Yan M."/>
            <person name="Daum C."/>
            <person name="Ng V."/>
            <person name="Clum A."/>
            <person name="Steindorff A."/>
            <person name="Ohm R.A."/>
            <person name="Martin F."/>
            <person name="Silar P."/>
            <person name="Natvig D.O."/>
            <person name="Lalanne C."/>
            <person name="Gautier V."/>
            <person name="Ament-Velasquez S.L."/>
            <person name="Kruys A."/>
            <person name="Hutchinson M.I."/>
            <person name="Powell A.J."/>
            <person name="Barry K."/>
            <person name="Miller A.N."/>
            <person name="Grigoriev I.V."/>
            <person name="Debuchy R."/>
            <person name="Gladieux P."/>
            <person name="Hiltunen Thoren M."/>
            <person name="Johannesson H."/>
        </authorList>
    </citation>
    <scope>NUCLEOTIDE SEQUENCE</scope>
    <source>
        <strain evidence="2">PSN309</strain>
    </source>
</reference>
<gene>
    <name evidence="2" type="ORF">QBC35DRAFT_479220</name>
</gene>
<evidence type="ECO:0000313" key="2">
    <source>
        <dbReference type="EMBL" id="KAK4182269.1"/>
    </source>
</evidence>
<protein>
    <submittedName>
        <fullName evidence="2">Uncharacterized protein</fullName>
    </submittedName>
</protein>
<dbReference type="AlphaFoldDB" id="A0AAN6WHM7"/>
<dbReference type="Proteomes" id="UP001302126">
    <property type="component" value="Unassembled WGS sequence"/>
</dbReference>
<proteinExistence type="predicted"/>
<organism evidence="2 3">
    <name type="scientific">Podospora australis</name>
    <dbReference type="NCBI Taxonomy" id="1536484"/>
    <lineage>
        <taxon>Eukaryota</taxon>
        <taxon>Fungi</taxon>
        <taxon>Dikarya</taxon>
        <taxon>Ascomycota</taxon>
        <taxon>Pezizomycotina</taxon>
        <taxon>Sordariomycetes</taxon>
        <taxon>Sordariomycetidae</taxon>
        <taxon>Sordariales</taxon>
        <taxon>Podosporaceae</taxon>
        <taxon>Podospora</taxon>
    </lineage>
</organism>
<keyword evidence="3" id="KW-1185">Reference proteome</keyword>
<comment type="caution">
    <text evidence="2">The sequence shown here is derived from an EMBL/GenBank/DDBJ whole genome shotgun (WGS) entry which is preliminary data.</text>
</comment>
<sequence>MEVCIQPPLLRCVPHEFNLVLPILPADHFDNDESKEWERRLYRLTGTRHLKRLLTGYLNSVKILPSQLPRTFLQHRGQSPHLLRPGLNFRPSLRVHILMNPSNLKPPLHESHSDANTGKTDVKPGLNSHPEPRPANDNVTEIAPTATSKQPTTTTTSHGYPIGTGSAVVNGRIMYTAKRSSSQKPGLEQFGLWSLIARENEVSWEVIMSGVEASRLTTRILGDAPTENKAPETSS</sequence>